<reference evidence="3 4" key="1">
    <citation type="journal article" date="2019" name="Int. J. Syst. Evol. Microbiol.">
        <title>The Global Catalogue of Microorganisms (GCM) 10K type strain sequencing project: providing services to taxonomists for standard genome sequencing and annotation.</title>
        <authorList>
            <consortium name="The Broad Institute Genomics Platform"/>
            <consortium name="The Broad Institute Genome Sequencing Center for Infectious Disease"/>
            <person name="Wu L."/>
            <person name="Ma J."/>
        </authorList>
    </citation>
    <scope>NUCLEOTIDE SEQUENCE [LARGE SCALE GENOMIC DNA]</scope>
    <source>
        <strain evidence="3 4">JCM 11117</strain>
    </source>
</reference>
<keyword evidence="4" id="KW-1185">Reference proteome</keyword>
<dbReference type="EMBL" id="BAAAHP010000201">
    <property type="protein sequence ID" value="GAA0898943.1"/>
    <property type="molecule type" value="Genomic_DNA"/>
</dbReference>
<dbReference type="PROSITE" id="PS00166">
    <property type="entry name" value="ENOYL_COA_HYDRATASE"/>
    <property type="match status" value="1"/>
</dbReference>
<dbReference type="InterPro" id="IPR029045">
    <property type="entry name" value="ClpP/crotonase-like_dom_sf"/>
</dbReference>
<gene>
    <name evidence="3" type="ORF">GCM10009559_62440</name>
</gene>
<dbReference type="RefSeq" id="WP_343945275.1">
    <property type="nucleotide sequence ID" value="NZ_BAAAHP010000201.1"/>
</dbReference>
<dbReference type="InterPro" id="IPR001753">
    <property type="entry name" value="Enoyl-CoA_hydra/iso"/>
</dbReference>
<evidence type="ECO:0000256" key="2">
    <source>
        <dbReference type="RuleBase" id="RU003707"/>
    </source>
</evidence>
<dbReference type="PANTHER" id="PTHR11941">
    <property type="entry name" value="ENOYL-COA HYDRATASE-RELATED"/>
    <property type="match status" value="1"/>
</dbReference>
<sequence length="257" mass="26853">MTPSVDVSPHGPVALVRISNPPLNLLTSRLRGDLRAIADRIRDDRSVRAVVLTGAGERAFSVGSDIREFPTDAAEGRRRAQHEHACYEAIASLPQPVVAALSGHVLGGGLELALACDLRVADAGARLGLPEVKLGVFPSGGGTARLPRLIPPSQAKRLMFLGEPVDAERAAALGLVDEVAPAGTANDVALQLASHIAEMPASAVQAIKRAVDHGLAHGARAGQQLEAELIAGLFGTADAQEGVRAFLDSRPPRFTHR</sequence>
<dbReference type="Pfam" id="PF00378">
    <property type="entry name" value="ECH_1"/>
    <property type="match status" value="1"/>
</dbReference>
<name>A0ABN1N9P8_9PSEU</name>
<evidence type="ECO:0000256" key="1">
    <source>
        <dbReference type="ARBA" id="ARBA00005254"/>
    </source>
</evidence>
<protein>
    <submittedName>
        <fullName evidence="3">Enoyl-CoA hydratase</fullName>
    </submittedName>
</protein>
<dbReference type="Gene3D" id="3.90.226.10">
    <property type="entry name" value="2-enoyl-CoA Hydratase, Chain A, domain 1"/>
    <property type="match status" value="1"/>
</dbReference>
<comment type="caution">
    <text evidence="3">The sequence shown here is derived from an EMBL/GenBank/DDBJ whole genome shotgun (WGS) entry which is preliminary data.</text>
</comment>
<dbReference type="Proteomes" id="UP001499967">
    <property type="component" value="Unassembled WGS sequence"/>
</dbReference>
<dbReference type="CDD" id="cd06558">
    <property type="entry name" value="crotonase-like"/>
    <property type="match status" value="1"/>
</dbReference>
<dbReference type="InterPro" id="IPR018376">
    <property type="entry name" value="Enoyl-CoA_hyd/isom_CS"/>
</dbReference>
<organism evidence="3 4">
    <name type="scientific">Pseudonocardia zijingensis</name>
    <dbReference type="NCBI Taxonomy" id="153376"/>
    <lineage>
        <taxon>Bacteria</taxon>
        <taxon>Bacillati</taxon>
        <taxon>Actinomycetota</taxon>
        <taxon>Actinomycetes</taxon>
        <taxon>Pseudonocardiales</taxon>
        <taxon>Pseudonocardiaceae</taxon>
        <taxon>Pseudonocardia</taxon>
    </lineage>
</organism>
<proteinExistence type="inferred from homology"/>
<comment type="similarity">
    <text evidence="1 2">Belongs to the enoyl-CoA hydratase/isomerase family.</text>
</comment>
<dbReference type="SUPFAM" id="SSF52096">
    <property type="entry name" value="ClpP/crotonase"/>
    <property type="match status" value="1"/>
</dbReference>
<dbReference type="PANTHER" id="PTHR11941:SF54">
    <property type="entry name" value="ENOYL-COA HYDRATASE, MITOCHONDRIAL"/>
    <property type="match status" value="1"/>
</dbReference>
<evidence type="ECO:0000313" key="3">
    <source>
        <dbReference type="EMBL" id="GAA0898943.1"/>
    </source>
</evidence>
<evidence type="ECO:0000313" key="4">
    <source>
        <dbReference type="Proteomes" id="UP001499967"/>
    </source>
</evidence>
<accession>A0ABN1N9P8</accession>